<evidence type="ECO:0000313" key="2">
    <source>
        <dbReference type="EMBL" id="RCN58299.1"/>
    </source>
</evidence>
<name>A0A1C2G3T8_9GAMM</name>
<gene>
    <name evidence="2" type="ORF">C4900_00410</name>
</gene>
<accession>A0A1C2G3T8</accession>
<dbReference type="SUPFAM" id="SSF52833">
    <property type="entry name" value="Thioredoxin-like"/>
    <property type="match status" value="1"/>
</dbReference>
<reference evidence="2 3" key="1">
    <citation type="submission" date="2018-02" db="EMBL/GenBank/DDBJ databases">
        <title>Insights into the biology of acidophilic members of the Acidiferrobacteraceae family derived from comparative genomic analyses.</title>
        <authorList>
            <person name="Issotta F."/>
            <person name="Thyssen C."/>
            <person name="Mena C."/>
            <person name="Moya A."/>
            <person name="Bellenberg S."/>
            <person name="Sproer C."/>
            <person name="Covarrubias P.C."/>
            <person name="Sand W."/>
            <person name="Quatrini R."/>
            <person name="Vera M."/>
        </authorList>
    </citation>
    <scope>NUCLEOTIDE SEQUENCE [LARGE SCALE GENOMIC DNA]</scope>
    <source>
        <strain evidence="3">m-1</strain>
    </source>
</reference>
<dbReference type="AlphaFoldDB" id="A0A1C2G3T8"/>
<feature type="domain" description="Thioredoxin-like fold" evidence="1">
    <location>
        <begin position="29"/>
        <end position="159"/>
    </location>
</feature>
<proteinExistence type="predicted"/>
<dbReference type="Pfam" id="PF13098">
    <property type="entry name" value="Thioredoxin_2"/>
    <property type="match status" value="1"/>
</dbReference>
<comment type="caution">
    <text evidence="2">The sequence shown here is derived from an EMBL/GenBank/DDBJ whole genome shotgun (WGS) entry which is preliminary data.</text>
</comment>
<evidence type="ECO:0000259" key="1">
    <source>
        <dbReference type="Pfam" id="PF13098"/>
    </source>
</evidence>
<evidence type="ECO:0000313" key="3">
    <source>
        <dbReference type="Proteomes" id="UP000253250"/>
    </source>
</evidence>
<organism evidence="2 3">
    <name type="scientific">Acidiferrobacter thiooxydans</name>
    <dbReference type="NCBI Taxonomy" id="163359"/>
    <lineage>
        <taxon>Bacteria</taxon>
        <taxon>Pseudomonadati</taxon>
        <taxon>Pseudomonadota</taxon>
        <taxon>Gammaproteobacteria</taxon>
        <taxon>Acidiferrobacterales</taxon>
        <taxon>Acidiferrobacteraceae</taxon>
        <taxon>Acidiferrobacter</taxon>
    </lineage>
</organism>
<dbReference type="Proteomes" id="UP000253250">
    <property type="component" value="Unassembled WGS sequence"/>
</dbReference>
<dbReference type="EMBL" id="PSYR01000001">
    <property type="protein sequence ID" value="RCN58299.1"/>
    <property type="molecule type" value="Genomic_DNA"/>
</dbReference>
<keyword evidence="3" id="KW-1185">Reference proteome</keyword>
<protein>
    <recommendedName>
        <fullName evidence="1">Thioredoxin-like fold domain-containing protein</fullName>
    </recommendedName>
</protein>
<sequence>MAAGGAQARSADNTRLWTFVRHTTAIREGRHHARLYMFFDPNCPYCHDLYEALQPIIRAQGLGVRFVPVGILALSSYGKAAALLEARHPQTAMARMEAGFHGGRGAIRPRRATASVARALLYNVRLFEAAGARGVPFVVYKTRAGHVHTVTGDPPAAVLAGIVARITGRPRSTPRTATR</sequence>
<dbReference type="STRING" id="163359.A9R16_08035"/>
<dbReference type="InterPro" id="IPR012336">
    <property type="entry name" value="Thioredoxin-like_fold"/>
</dbReference>
<dbReference type="Gene3D" id="3.40.30.10">
    <property type="entry name" value="Glutaredoxin"/>
    <property type="match status" value="1"/>
</dbReference>
<dbReference type="InterPro" id="IPR036249">
    <property type="entry name" value="Thioredoxin-like_sf"/>
</dbReference>